<keyword evidence="3" id="KW-1185">Reference proteome</keyword>
<accession>A0A437M447</accession>
<dbReference type="InterPro" id="IPR019223">
    <property type="entry name" value="DUF2147"/>
</dbReference>
<name>A0A437M447_9SPHN</name>
<organism evidence="2 3">
    <name type="scientific">Sphingomonas crocodyli</name>
    <dbReference type="NCBI Taxonomy" id="1979270"/>
    <lineage>
        <taxon>Bacteria</taxon>
        <taxon>Pseudomonadati</taxon>
        <taxon>Pseudomonadota</taxon>
        <taxon>Alphaproteobacteria</taxon>
        <taxon>Sphingomonadales</taxon>
        <taxon>Sphingomonadaceae</taxon>
        <taxon>Sphingomonas</taxon>
    </lineage>
</organism>
<protein>
    <submittedName>
        <fullName evidence="2">DUF2147 domain-containing protein</fullName>
    </submittedName>
</protein>
<dbReference type="Gene3D" id="2.40.128.520">
    <property type="match status" value="1"/>
</dbReference>
<feature type="domain" description="DUF2147" evidence="1">
    <location>
        <begin position="21"/>
        <end position="132"/>
    </location>
</feature>
<dbReference type="PANTHER" id="PTHR36919:SF2">
    <property type="entry name" value="BLL6627 PROTEIN"/>
    <property type="match status" value="1"/>
</dbReference>
<evidence type="ECO:0000259" key="1">
    <source>
        <dbReference type="Pfam" id="PF09917"/>
    </source>
</evidence>
<dbReference type="EMBL" id="SACN01000001">
    <property type="protein sequence ID" value="RVT92376.1"/>
    <property type="molecule type" value="Genomic_DNA"/>
</dbReference>
<dbReference type="PANTHER" id="PTHR36919">
    <property type="entry name" value="BLR1215 PROTEIN"/>
    <property type="match status" value="1"/>
</dbReference>
<comment type="caution">
    <text evidence="2">The sequence shown here is derived from an EMBL/GenBank/DDBJ whole genome shotgun (WGS) entry which is preliminary data.</text>
</comment>
<dbReference type="RefSeq" id="WP_127739919.1">
    <property type="nucleotide sequence ID" value="NZ_SACN01000001.1"/>
</dbReference>
<reference evidence="2 3" key="1">
    <citation type="submission" date="2019-01" db="EMBL/GenBank/DDBJ databases">
        <authorList>
            <person name="Chen W.-M."/>
        </authorList>
    </citation>
    <scope>NUCLEOTIDE SEQUENCE [LARGE SCALE GENOMIC DNA]</scope>
    <source>
        <strain evidence="2 3">CCP-7</strain>
    </source>
</reference>
<dbReference type="Pfam" id="PF09917">
    <property type="entry name" value="DUF2147"/>
    <property type="match status" value="1"/>
</dbReference>
<gene>
    <name evidence="2" type="ORF">EOD43_00080</name>
</gene>
<dbReference type="OrthoDB" id="9811671at2"/>
<proteinExistence type="predicted"/>
<evidence type="ECO:0000313" key="2">
    <source>
        <dbReference type="EMBL" id="RVT92376.1"/>
    </source>
</evidence>
<dbReference type="AlphaFoldDB" id="A0A437M447"/>
<dbReference type="Proteomes" id="UP000282971">
    <property type="component" value="Unassembled WGS sequence"/>
</dbReference>
<evidence type="ECO:0000313" key="3">
    <source>
        <dbReference type="Proteomes" id="UP000282971"/>
    </source>
</evidence>
<sequence length="134" mass="14504">MSITLMALAAAAGLTPDTAVGRWKTETRNGIVEIARCGQSLCGKLVGSDGITANPALKDSNNKDVAQRGRTLKGIQMLSGFKWESDAWTGGTIYNAEDGKTYDAKITMVDANTLKLRGCIFVPLCKNQTWHRVR</sequence>